<keyword evidence="2" id="KW-1185">Reference proteome</keyword>
<dbReference type="AlphaFoldDB" id="A0A0D8FVI2"/>
<evidence type="ECO:0000313" key="1">
    <source>
        <dbReference type="EMBL" id="KJE76247.1"/>
    </source>
</evidence>
<proteinExistence type="predicted"/>
<organism evidence="1 2">
    <name type="scientific">Ferrimicrobium acidiphilum DSM 19497</name>
    <dbReference type="NCBI Taxonomy" id="1121877"/>
    <lineage>
        <taxon>Bacteria</taxon>
        <taxon>Bacillati</taxon>
        <taxon>Actinomycetota</taxon>
        <taxon>Acidimicrobiia</taxon>
        <taxon>Acidimicrobiales</taxon>
        <taxon>Acidimicrobiaceae</taxon>
        <taxon>Ferrimicrobium</taxon>
    </lineage>
</organism>
<sequence>MSLIESVLETYRQTRCWSGDHGGLRDLGQRSGLRTYDPSFQRFTRVYEQFRTVFVEQIDVNHSYRCTATSWGKESLGECLYVSTGRRIWR</sequence>
<name>A0A0D8FVI2_9ACTN</name>
<dbReference type="Proteomes" id="UP000032336">
    <property type="component" value="Unassembled WGS sequence"/>
</dbReference>
<protein>
    <submittedName>
        <fullName evidence="1">Uncharacterized protein</fullName>
    </submittedName>
</protein>
<gene>
    <name evidence="1" type="ORF">FEAC_19820</name>
</gene>
<dbReference type="STRING" id="1121877.FEAC_19820"/>
<reference evidence="1 2" key="1">
    <citation type="submission" date="2015-01" db="EMBL/GenBank/DDBJ databases">
        <title>Draft genome of the acidophilic iron oxidizer Ferrimicrobium acidiphilum strain T23.</title>
        <authorList>
            <person name="Poehlein A."/>
            <person name="Eisen S."/>
            <person name="Schloemann M."/>
            <person name="Johnson B.D."/>
            <person name="Daniel R."/>
            <person name="Muehling M."/>
        </authorList>
    </citation>
    <scope>NUCLEOTIDE SEQUENCE [LARGE SCALE GENOMIC DNA]</scope>
    <source>
        <strain evidence="1 2">T23</strain>
    </source>
</reference>
<comment type="caution">
    <text evidence="1">The sequence shown here is derived from an EMBL/GenBank/DDBJ whole genome shotgun (WGS) entry which is preliminary data.</text>
</comment>
<dbReference type="EMBL" id="JXUW01000019">
    <property type="protein sequence ID" value="KJE76247.1"/>
    <property type="molecule type" value="Genomic_DNA"/>
</dbReference>
<accession>A0A0D8FVI2</accession>
<evidence type="ECO:0000313" key="2">
    <source>
        <dbReference type="Proteomes" id="UP000032336"/>
    </source>
</evidence>